<dbReference type="GO" id="GO:0005524">
    <property type="term" value="F:ATP binding"/>
    <property type="evidence" value="ECO:0007669"/>
    <property type="project" value="UniProtKB-UniRule"/>
</dbReference>
<evidence type="ECO:0000256" key="5">
    <source>
        <dbReference type="ARBA" id="ARBA00025923"/>
    </source>
</evidence>
<comment type="subunit">
    <text evidence="5">Homohexamer. Forms a ring that surrounds DNA.</text>
</comment>
<proteinExistence type="inferred from homology"/>
<dbReference type="PANTHER" id="PTHR22683">
    <property type="entry name" value="SPORULATION PROTEIN RELATED"/>
    <property type="match status" value="1"/>
</dbReference>
<dbReference type="PROSITE" id="PS50901">
    <property type="entry name" value="FTSK"/>
    <property type="match status" value="1"/>
</dbReference>
<evidence type="ECO:0000259" key="8">
    <source>
        <dbReference type="PROSITE" id="PS50901"/>
    </source>
</evidence>
<dbReference type="Gene3D" id="1.10.10.10">
    <property type="entry name" value="Winged helix-like DNA-binding domain superfamily/Winged helix DNA-binding domain"/>
    <property type="match status" value="1"/>
</dbReference>
<reference evidence="9 10" key="1">
    <citation type="journal article" date="2015" name="Genome Announc.">
        <title>Expanding the biotechnology potential of lactobacilli through comparative genomics of 213 strains and associated genera.</title>
        <authorList>
            <person name="Sun Z."/>
            <person name="Harris H.M."/>
            <person name="McCann A."/>
            <person name="Guo C."/>
            <person name="Argimon S."/>
            <person name="Zhang W."/>
            <person name="Yang X."/>
            <person name="Jeffery I.B."/>
            <person name="Cooney J.C."/>
            <person name="Kagawa T.F."/>
            <person name="Liu W."/>
            <person name="Song Y."/>
            <person name="Salvetti E."/>
            <person name="Wrobel A."/>
            <person name="Rasinkangas P."/>
            <person name="Parkhill J."/>
            <person name="Rea M.C."/>
            <person name="O'Sullivan O."/>
            <person name="Ritari J."/>
            <person name="Douillard F.P."/>
            <person name="Paul Ross R."/>
            <person name="Yang R."/>
            <person name="Briner A.E."/>
            <person name="Felis G.E."/>
            <person name="de Vos W.M."/>
            <person name="Barrangou R."/>
            <person name="Klaenhammer T.R."/>
            <person name="Caufield P.W."/>
            <person name="Cui Y."/>
            <person name="Zhang H."/>
            <person name="O'Toole P.W."/>
        </authorList>
    </citation>
    <scope>NUCLEOTIDE SEQUENCE [LARGE SCALE GENOMIC DNA]</scope>
    <source>
        <strain evidence="9 10">DSM 20605</strain>
    </source>
</reference>
<dbReference type="GO" id="GO:0051301">
    <property type="term" value="P:cell division"/>
    <property type="evidence" value="ECO:0007669"/>
    <property type="project" value="UniProtKB-KW"/>
</dbReference>
<evidence type="ECO:0000256" key="3">
    <source>
        <dbReference type="ARBA" id="ARBA00022840"/>
    </source>
</evidence>
<keyword evidence="4" id="KW-0238">DNA-binding</keyword>
<evidence type="ECO:0000256" key="6">
    <source>
        <dbReference type="PROSITE-ProRule" id="PRU00289"/>
    </source>
</evidence>
<feature type="compositionally biased region" description="Low complexity" evidence="7">
    <location>
        <begin position="183"/>
        <end position="192"/>
    </location>
</feature>
<dbReference type="Pfam" id="PF09397">
    <property type="entry name" value="FtsK_gamma"/>
    <property type="match status" value="1"/>
</dbReference>
<keyword evidence="3 6" id="KW-0067">ATP-binding</keyword>
<accession>A0A0R2CMJ3</accession>
<dbReference type="PATRIC" id="fig|1133569.4.peg.65"/>
<evidence type="ECO:0000313" key="9">
    <source>
        <dbReference type="EMBL" id="KRM89769.1"/>
    </source>
</evidence>
<dbReference type="SUPFAM" id="SSF46785">
    <property type="entry name" value="Winged helix' DNA-binding domain"/>
    <property type="match status" value="1"/>
</dbReference>
<dbReference type="InterPro" id="IPR018541">
    <property type="entry name" value="Ftsk_gamma"/>
</dbReference>
<dbReference type="InterPro" id="IPR002543">
    <property type="entry name" value="FtsK_dom"/>
</dbReference>
<evidence type="ECO:0000256" key="7">
    <source>
        <dbReference type="SAM" id="MobiDB-lite"/>
    </source>
</evidence>
<sequence length="700" mass="76718">MEHYDGPAILRFKKRLPEAKRSITHKTLNQQEKNKLHNFHPSYIPPSLQNLQQPKTTPKYQQILATMVKPAESYLLFESVAMSDSAKAKENSAGKNASVKLISAAKNVPENQQVSPQPTFVVTEAISNEQTPILKSSTTGTIHSKINTSVEAVNDRSVIHDQTDRSIVIKAKQTDKSSKDAKQAPAAVVKPAMPGSQQMDGDSTNLQLQEQPQAQPADLIDQSKIPAGAETNSKLNLPLELLPTPISATDQSMDDWVLNESETLNQTLESFHVKASVDNWTVGPTVTQFEIKLVPGVKVNKITNLSDDLKLALAAKDIRIEAPIPGKSSVGIEIPNLYSRPVMLAEILNTTTFQQAVSPLTVALGVDLFGQPRIMDLRKMPHGLIAGATGAGKSVFINSLLISLLYKTTAAQVRWLLIDPKAVELAAYHDLPQLLAPVISDPAAATASLKWVVEEMEDRYQRLAAAGVRNIESYNQQAIDHQQFSLQLPYIVVVIDELADLMMVASSDVQNYIARITQKARAAGIHLLIATQRPSVDVVTGTIKNNIPTRIAFMVSSQTDSRTILDTAGAERLLGKGDLLYLGSGSSQPIRLQGAFVGDEVDRITDYLRQHSQPNYLFDPTSLKAAVQAQEKEDDLFPQVMAYLVNEETISTSKLQRIFSIGYNRAAGLIDELEARGYISAARGSKPRKVFIKKTDLTEN</sequence>
<dbReference type="InterPro" id="IPR036390">
    <property type="entry name" value="WH_DNA-bd_sf"/>
</dbReference>
<comment type="caution">
    <text evidence="9">The sequence shown here is derived from an EMBL/GenBank/DDBJ whole genome shotgun (WGS) entry which is preliminary data.</text>
</comment>
<keyword evidence="9" id="KW-0131">Cell cycle</keyword>
<keyword evidence="9" id="KW-0132">Cell division</keyword>
<evidence type="ECO:0000256" key="4">
    <source>
        <dbReference type="ARBA" id="ARBA00023125"/>
    </source>
</evidence>
<feature type="compositionally biased region" description="Polar residues" evidence="7">
    <location>
        <begin position="195"/>
        <end position="204"/>
    </location>
</feature>
<dbReference type="eggNOG" id="COG1674">
    <property type="taxonomic scope" value="Bacteria"/>
</dbReference>
<dbReference type="SMART" id="SM00843">
    <property type="entry name" value="Ftsk_gamma"/>
    <property type="match status" value="1"/>
</dbReference>
<dbReference type="Pfam" id="PF17854">
    <property type="entry name" value="FtsK_alpha"/>
    <property type="match status" value="1"/>
</dbReference>
<organism evidence="9 10">
    <name type="scientific">Liquorilactobacillus vini DSM 20605</name>
    <dbReference type="NCBI Taxonomy" id="1133569"/>
    <lineage>
        <taxon>Bacteria</taxon>
        <taxon>Bacillati</taxon>
        <taxon>Bacillota</taxon>
        <taxon>Bacilli</taxon>
        <taxon>Lactobacillales</taxon>
        <taxon>Lactobacillaceae</taxon>
        <taxon>Liquorilactobacillus</taxon>
    </lineage>
</organism>
<dbReference type="SUPFAM" id="SSF52540">
    <property type="entry name" value="P-loop containing nucleoside triphosphate hydrolases"/>
    <property type="match status" value="1"/>
</dbReference>
<dbReference type="OrthoDB" id="9807790at2"/>
<evidence type="ECO:0000256" key="2">
    <source>
        <dbReference type="ARBA" id="ARBA00022741"/>
    </source>
</evidence>
<dbReference type="Pfam" id="PF01580">
    <property type="entry name" value="FtsK_SpoIIIE"/>
    <property type="match status" value="1"/>
</dbReference>
<dbReference type="InterPro" id="IPR036388">
    <property type="entry name" value="WH-like_DNA-bd_sf"/>
</dbReference>
<comment type="similarity">
    <text evidence="1">Belongs to the FtsK/SpoIIIE/SftA family.</text>
</comment>
<dbReference type="PANTHER" id="PTHR22683:SF42">
    <property type="entry name" value="DNA TRANSLOCASE SFTA"/>
    <property type="match status" value="1"/>
</dbReference>
<dbReference type="STRING" id="1133569.FD21_GL000064"/>
<dbReference type="RefSeq" id="WP_010580095.1">
    <property type="nucleotide sequence ID" value="NZ_AHYZ01000060.1"/>
</dbReference>
<dbReference type="InterPro" id="IPR027417">
    <property type="entry name" value="P-loop_NTPase"/>
</dbReference>
<keyword evidence="2 6" id="KW-0547">Nucleotide-binding</keyword>
<dbReference type="Proteomes" id="UP000051576">
    <property type="component" value="Unassembled WGS sequence"/>
</dbReference>
<dbReference type="InterPro" id="IPR041027">
    <property type="entry name" value="FtsK_alpha"/>
</dbReference>
<feature type="binding site" evidence="6">
    <location>
        <begin position="387"/>
        <end position="394"/>
    </location>
    <ligand>
        <name>ATP</name>
        <dbReference type="ChEBI" id="CHEBI:30616"/>
    </ligand>
</feature>
<dbReference type="Gene3D" id="3.30.980.40">
    <property type="match status" value="1"/>
</dbReference>
<keyword evidence="10" id="KW-1185">Reference proteome</keyword>
<feature type="region of interest" description="Disordered" evidence="7">
    <location>
        <begin position="169"/>
        <end position="204"/>
    </location>
</feature>
<protein>
    <submittedName>
        <fullName evidence="9">Cell division protein FtsK</fullName>
    </submittedName>
</protein>
<dbReference type="CDD" id="cd01127">
    <property type="entry name" value="TrwB_TraG_TraD_VirD4"/>
    <property type="match status" value="1"/>
</dbReference>
<feature type="domain" description="FtsK" evidence="8">
    <location>
        <begin position="370"/>
        <end position="562"/>
    </location>
</feature>
<evidence type="ECO:0000256" key="1">
    <source>
        <dbReference type="ARBA" id="ARBA00006474"/>
    </source>
</evidence>
<feature type="compositionally biased region" description="Basic and acidic residues" evidence="7">
    <location>
        <begin position="172"/>
        <end position="182"/>
    </location>
</feature>
<dbReference type="GO" id="GO:0003677">
    <property type="term" value="F:DNA binding"/>
    <property type="evidence" value="ECO:0007669"/>
    <property type="project" value="UniProtKB-KW"/>
</dbReference>
<evidence type="ECO:0000313" key="10">
    <source>
        <dbReference type="Proteomes" id="UP000051576"/>
    </source>
</evidence>
<gene>
    <name evidence="9" type="ORF">FD21_GL000064</name>
</gene>
<name>A0A0R2CMJ3_9LACO</name>
<dbReference type="InterPro" id="IPR050206">
    <property type="entry name" value="FtsK/SpoIIIE/SftA"/>
</dbReference>
<dbReference type="Gene3D" id="3.40.50.300">
    <property type="entry name" value="P-loop containing nucleotide triphosphate hydrolases"/>
    <property type="match status" value="1"/>
</dbReference>
<dbReference type="AlphaFoldDB" id="A0A0R2CMJ3"/>
<dbReference type="EMBL" id="AYYX01000001">
    <property type="protein sequence ID" value="KRM89769.1"/>
    <property type="molecule type" value="Genomic_DNA"/>
</dbReference>